<gene>
    <name evidence="2" type="ORF">CCHR01_15991</name>
</gene>
<protein>
    <submittedName>
        <fullName evidence="2">Uncharacterized protein</fullName>
    </submittedName>
</protein>
<comment type="caution">
    <text evidence="2">The sequence shown here is derived from an EMBL/GenBank/DDBJ whole genome shotgun (WGS) entry which is preliminary data.</text>
</comment>
<dbReference type="Proteomes" id="UP001243330">
    <property type="component" value="Unassembled WGS sequence"/>
</dbReference>
<accession>A0AAD9A4P9</accession>
<reference evidence="2" key="1">
    <citation type="submission" date="2023-01" db="EMBL/GenBank/DDBJ databases">
        <title>Colletotrichum chrysophilum M932 genome sequence.</title>
        <authorList>
            <person name="Baroncelli R."/>
        </authorList>
    </citation>
    <scope>NUCLEOTIDE SEQUENCE</scope>
    <source>
        <strain evidence="2">M932</strain>
    </source>
</reference>
<feature type="region of interest" description="Disordered" evidence="1">
    <location>
        <begin position="45"/>
        <end position="78"/>
    </location>
</feature>
<proteinExistence type="predicted"/>
<dbReference type="AlphaFoldDB" id="A0AAD9A4P9"/>
<keyword evidence="3" id="KW-1185">Reference proteome</keyword>
<sequence>MGERGGWTDNDAIPCGPWEFLHDTVSAGGFFVLLSAVWKPLSKQYDKKPINAQKNPKTRPHQLRPDSRDVLQPAHDGRHCTSRGAVDALHSRALHAGQALHCNHTLTGAHL</sequence>
<feature type="compositionally biased region" description="Basic and acidic residues" evidence="1">
    <location>
        <begin position="63"/>
        <end position="78"/>
    </location>
</feature>
<organism evidence="2 3">
    <name type="scientific">Colletotrichum chrysophilum</name>
    <dbReference type="NCBI Taxonomy" id="1836956"/>
    <lineage>
        <taxon>Eukaryota</taxon>
        <taxon>Fungi</taxon>
        <taxon>Dikarya</taxon>
        <taxon>Ascomycota</taxon>
        <taxon>Pezizomycotina</taxon>
        <taxon>Sordariomycetes</taxon>
        <taxon>Hypocreomycetidae</taxon>
        <taxon>Glomerellales</taxon>
        <taxon>Glomerellaceae</taxon>
        <taxon>Colletotrichum</taxon>
        <taxon>Colletotrichum gloeosporioides species complex</taxon>
    </lineage>
</organism>
<dbReference type="EMBL" id="JAQOWY010000485">
    <property type="protein sequence ID" value="KAK1841373.1"/>
    <property type="molecule type" value="Genomic_DNA"/>
</dbReference>
<evidence type="ECO:0000313" key="2">
    <source>
        <dbReference type="EMBL" id="KAK1841373.1"/>
    </source>
</evidence>
<evidence type="ECO:0000313" key="3">
    <source>
        <dbReference type="Proteomes" id="UP001243330"/>
    </source>
</evidence>
<evidence type="ECO:0000256" key="1">
    <source>
        <dbReference type="SAM" id="MobiDB-lite"/>
    </source>
</evidence>
<name>A0AAD9A4P9_9PEZI</name>